<sequence>MNYSFDRFNRWESQNIALAAVAQCASLANSLATNGTAPNIELIASIKPLMVFDPNSISDIYPRITDLGLGLRIIQKTFSNGENQEDPHVVRHTLSLLLLRNKLIANQQMQTRIREGLQGIAETSNLNDTKESKSGMSYLQQDILFEQLATLYQDTISKLPYRIQVQGKKENLRNERVTNRIRALLLGGLRSAVLWYQLGGRRWRLVFYRKRVHETAGNIRRKLLTAV</sequence>
<reference evidence="5 6" key="1">
    <citation type="submission" date="2017-08" db="EMBL/GenBank/DDBJ databases">
        <title>Fine stratification of microbial communities through a metagenomic profile of the photic zone.</title>
        <authorList>
            <person name="Haro-Moreno J.M."/>
            <person name="Lopez-Perez M."/>
            <person name="De La Torre J."/>
            <person name="Picazo A."/>
            <person name="Camacho A."/>
            <person name="Rodriguez-Valera F."/>
        </authorList>
    </citation>
    <scope>NUCLEOTIDE SEQUENCE [LARGE SCALE GENOMIC DNA]</scope>
    <source>
        <strain evidence="5">MED-G28</strain>
    </source>
</reference>
<evidence type="ECO:0000256" key="2">
    <source>
        <dbReference type="ARBA" id="ARBA00022490"/>
    </source>
</evidence>
<evidence type="ECO:0000256" key="1">
    <source>
        <dbReference type="ARBA" id="ARBA00022475"/>
    </source>
</evidence>
<dbReference type="Pfam" id="PF04356">
    <property type="entry name" value="DUF489"/>
    <property type="match status" value="1"/>
</dbReference>
<dbReference type="GO" id="GO:0005737">
    <property type="term" value="C:cytoplasm"/>
    <property type="evidence" value="ECO:0007669"/>
    <property type="project" value="UniProtKB-SubCell"/>
</dbReference>
<evidence type="ECO:0000256" key="3">
    <source>
        <dbReference type="ARBA" id="ARBA00023136"/>
    </source>
</evidence>
<dbReference type="InterPro" id="IPR035932">
    <property type="entry name" value="HflD-like_sf"/>
</dbReference>
<proteinExistence type="inferred from homology"/>
<gene>
    <name evidence="4" type="primary">hflD</name>
    <name evidence="5" type="ORF">CNF02_00425</name>
</gene>
<dbReference type="AlphaFoldDB" id="A0A2A5WG51"/>
<comment type="subcellular location">
    <subcellularLocation>
        <location evidence="4">Cytoplasm</location>
    </subcellularLocation>
    <subcellularLocation>
        <location evidence="4">Cell membrane</location>
        <topology evidence="4">Peripheral membrane protein</topology>
        <orientation evidence="4">Cytoplasmic side</orientation>
    </subcellularLocation>
</comment>
<comment type="similarity">
    <text evidence="4">Belongs to the HflD family.</text>
</comment>
<evidence type="ECO:0000313" key="5">
    <source>
        <dbReference type="EMBL" id="PDH35227.1"/>
    </source>
</evidence>
<dbReference type="HAMAP" id="MF_00695">
    <property type="entry name" value="HflD_protein"/>
    <property type="match status" value="1"/>
</dbReference>
<evidence type="ECO:0000313" key="6">
    <source>
        <dbReference type="Proteomes" id="UP000219329"/>
    </source>
</evidence>
<dbReference type="InterPro" id="IPR007451">
    <property type="entry name" value="HflD"/>
</dbReference>
<dbReference type="PANTHER" id="PTHR38100:SF1">
    <property type="entry name" value="HIGH FREQUENCY LYSOGENIZATION PROTEIN HFLD"/>
    <property type="match status" value="1"/>
</dbReference>
<name>A0A2A5WG51_9GAMM</name>
<dbReference type="EMBL" id="NTJZ01000001">
    <property type="protein sequence ID" value="PDH35227.1"/>
    <property type="molecule type" value="Genomic_DNA"/>
</dbReference>
<dbReference type="Proteomes" id="UP000219329">
    <property type="component" value="Unassembled WGS sequence"/>
</dbReference>
<protein>
    <recommendedName>
        <fullName evidence="4">High frequency lysogenization protein HflD homolog</fullName>
    </recommendedName>
</protein>
<evidence type="ECO:0000256" key="4">
    <source>
        <dbReference type="HAMAP-Rule" id="MF_00695"/>
    </source>
</evidence>
<keyword evidence="2 4" id="KW-0963">Cytoplasm</keyword>
<organism evidence="5 6">
    <name type="scientific">OM182 bacterium MED-G28</name>
    <dbReference type="NCBI Taxonomy" id="1986256"/>
    <lineage>
        <taxon>Bacteria</taxon>
        <taxon>Pseudomonadati</taxon>
        <taxon>Pseudomonadota</taxon>
        <taxon>Gammaproteobacteria</taxon>
        <taxon>OMG group</taxon>
        <taxon>OM182 clade</taxon>
    </lineage>
</organism>
<dbReference type="GO" id="GO:0005886">
    <property type="term" value="C:plasma membrane"/>
    <property type="evidence" value="ECO:0007669"/>
    <property type="project" value="UniProtKB-SubCell"/>
</dbReference>
<keyword evidence="1 4" id="KW-1003">Cell membrane</keyword>
<comment type="caution">
    <text evidence="5">The sequence shown here is derived from an EMBL/GenBank/DDBJ whole genome shotgun (WGS) entry which is preliminary data.</text>
</comment>
<dbReference type="PANTHER" id="PTHR38100">
    <property type="entry name" value="HIGH FREQUENCY LYSOGENIZATION PROTEIN HFLD"/>
    <property type="match status" value="1"/>
</dbReference>
<accession>A0A2A5WG51</accession>
<dbReference type="Gene3D" id="1.10.3890.10">
    <property type="entry name" value="HflD-like"/>
    <property type="match status" value="1"/>
</dbReference>
<keyword evidence="3 4" id="KW-0472">Membrane</keyword>
<dbReference type="SUPFAM" id="SSF101322">
    <property type="entry name" value="YcfC-like"/>
    <property type="match status" value="1"/>
</dbReference>